<dbReference type="GO" id="GO:0004674">
    <property type="term" value="F:protein serine/threonine kinase activity"/>
    <property type="evidence" value="ECO:0007669"/>
    <property type="project" value="UniProtKB-KW"/>
</dbReference>
<dbReference type="SMART" id="SM00220">
    <property type="entry name" value="S_TKc"/>
    <property type="match status" value="1"/>
</dbReference>
<dbReference type="RefSeq" id="WP_104482700.1">
    <property type="nucleotide sequence ID" value="NZ_CP154825.1"/>
</dbReference>
<evidence type="ECO:0000256" key="4">
    <source>
        <dbReference type="ARBA" id="ARBA00022741"/>
    </source>
</evidence>
<evidence type="ECO:0000256" key="2">
    <source>
        <dbReference type="ARBA" id="ARBA00022527"/>
    </source>
</evidence>
<dbReference type="GO" id="GO:0005524">
    <property type="term" value="F:ATP binding"/>
    <property type="evidence" value="ECO:0007669"/>
    <property type="project" value="UniProtKB-UniRule"/>
</dbReference>
<feature type="binding site" evidence="7">
    <location>
        <position position="43"/>
    </location>
    <ligand>
        <name>ATP</name>
        <dbReference type="ChEBI" id="CHEBI:30616"/>
    </ligand>
</feature>
<keyword evidence="5 10" id="KW-0418">Kinase</keyword>
<dbReference type="PANTHER" id="PTHR43289">
    <property type="entry name" value="MITOGEN-ACTIVATED PROTEIN KINASE KINASE KINASE 20-RELATED"/>
    <property type="match status" value="1"/>
</dbReference>
<feature type="domain" description="Protein kinase" evidence="9">
    <location>
        <begin position="14"/>
        <end position="281"/>
    </location>
</feature>
<dbReference type="PROSITE" id="PS50011">
    <property type="entry name" value="PROTEIN_KINASE_DOM"/>
    <property type="match status" value="1"/>
</dbReference>
<evidence type="ECO:0000256" key="3">
    <source>
        <dbReference type="ARBA" id="ARBA00022679"/>
    </source>
</evidence>
<dbReference type="PROSITE" id="PS00108">
    <property type="entry name" value="PROTEIN_KINASE_ST"/>
    <property type="match status" value="1"/>
</dbReference>
<dbReference type="PANTHER" id="PTHR43289:SF6">
    <property type="entry name" value="SERINE_THREONINE-PROTEIN KINASE NEKL-3"/>
    <property type="match status" value="1"/>
</dbReference>
<keyword evidence="6 7" id="KW-0067">ATP-binding</keyword>
<keyword evidence="8" id="KW-1133">Transmembrane helix</keyword>
<keyword evidence="2" id="KW-0723">Serine/threonine-protein kinase</keyword>
<feature type="transmembrane region" description="Helical" evidence="8">
    <location>
        <begin position="517"/>
        <end position="537"/>
    </location>
</feature>
<dbReference type="InterPro" id="IPR000719">
    <property type="entry name" value="Prot_kinase_dom"/>
</dbReference>
<evidence type="ECO:0000256" key="6">
    <source>
        <dbReference type="ARBA" id="ARBA00022840"/>
    </source>
</evidence>
<dbReference type="InterPro" id="IPR011009">
    <property type="entry name" value="Kinase-like_dom_sf"/>
</dbReference>
<organism evidence="10 11">
    <name type="scientific">Actinokineospora auranticolor</name>
    <dbReference type="NCBI Taxonomy" id="155976"/>
    <lineage>
        <taxon>Bacteria</taxon>
        <taxon>Bacillati</taxon>
        <taxon>Actinomycetota</taxon>
        <taxon>Actinomycetes</taxon>
        <taxon>Pseudonocardiales</taxon>
        <taxon>Pseudonocardiaceae</taxon>
        <taxon>Actinokineospora</taxon>
    </lineage>
</organism>
<dbReference type="Gene3D" id="1.10.510.10">
    <property type="entry name" value="Transferase(Phosphotransferase) domain 1"/>
    <property type="match status" value="1"/>
</dbReference>
<feature type="transmembrane region" description="Helical" evidence="8">
    <location>
        <begin position="549"/>
        <end position="572"/>
    </location>
</feature>
<evidence type="ECO:0000313" key="11">
    <source>
        <dbReference type="Proteomes" id="UP000239203"/>
    </source>
</evidence>
<evidence type="ECO:0000259" key="9">
    <source>
        <dbReference type="PROSITE" id="PS50011"/>
    </source>
</evidence>
<accession>A0A2S6GEB3</accession>
<evidence type="ECO:0000313" key="10">
    <source>
        <dbReference type="EMBL" id="PPK63575.1"/>
    </source>
</evidence>
<dbReference type="InterPro" id="IPR017441">
    <property type="entry name" value="Protein_kinase_ATP_BS"/>
</dbReference>
<keyword evidence="3" id="KW-0808">Transferase</keyword>
<evidence type="ECO:0000256" key="1">
    <source>
        <dbReference type="ARBA" id="ARBA00012513"/>
    </source>
</evidence>
<gene>
    <name evidence="10" type="ORF">CLV40_127103</name>
</gene>
<dbReference type="SUPFAM" id="SSF56112">
    <property type="entry name" value="Protein kinase-like (PK-like)"/>
    <property type="match status" value="1"/>
</dbReference>
<keyword evidence="8" id="KW-0472">Membrane</keyword>
<evidence type="ECO:0000256" key="8">
    <source>
        <dbReference type="SAM" id="Phobius"/>
    </source>
</evidence>
<keyword evidence="11" id="KW-1185">Reference proteome</keyword>
<protein>
    <recommendedName>
        <fullName evidence="1">non-specific serine/threonine protein kinase</fullName>
        <ecNumber evidence="1">2.7.11.1</ecNumber>
    </recommendedName>
</protein>
<keyword evidence="4 7" id="KW-0547">Nucleotide-binding</keyword>
<evidence type="ECO:0000256" key="7">
    <source>
        <dbReference type="PROSITE-ProRule" id="PRU10141"/>
    </source>
</evidence>
<dbReference type="EMBL" id="PTIX01000027">
    <property type="protein sequence ID" value="PPK63575.1"/>
    <property type="molecule type" value="Genomic_DNA"/>
</dbReference>
<reference evidence="10 11" key="1">
    <citation type="submission" date="2018-02" db="EMBL/GenBank/DDBJ databases">
        <title>Genomic Encyclopedia of Archaeal and Bacterial Type Strains, Phase II (KMG-II): from individual species to whole genera.</title>
        <authorList>
            <person name="Goeker M."/>
        </authorList>
    </citation>
    <scope>NUCLEOTIDE SEQUENCE [LARGE SCALE GENOMIC DNA]</scope>
    <source>
        <strain evidence="10 11">YU 961-1</strain>
    </source>
</reference>
<dbReference type="Proteomes" id="UP000239203">
    <property type="component" value="Unassembled WGS sequence"/>
</dbReference>
<dbReference type="AlphaFoldDB" id="A0A2S6GEB3"/>
<proteinExistence type="predicted"/>
<dbReference type="PROSITE" id="PS00107">
    <property type="entry name" value="PROTEIN_KINASE_ATP"/>
    <property type="match status" value="1"/>
</dbReference>
<dbReference type="EC" id="2.7.11.1" evidence="1"/>
<keyword evidence="8" id="KW-0812">Transmembrane</keyword>
<dbReference type="Pfam" id="PF00069">
    <property type="entry name" value="Pkinase"/>
    <property type="match status" value="1"/>
</dbReference>
<name>A0A2S6GEB3_9PSEU</name>
<dbReference type="CDD" id="cd14014">
    <property type="entry name" value="STKc_PknB_like"/>
    <property type="match status" value="1"/>
</dbReference>
<sequence>MTAPAGLTAALPQYAIGQKIGSGGMGVVYEGVHRSLGRHVAIKQLPSDVVGDVEVNARFDREARVLASLDHPHIVPVYDYVQTGHDNLLVMEKLDGGTVYDRFRGPGLTGEQTCAIALAMLGGLHAAHAAGVLHLDIKPKNLLFTSAGLLKVADFGIAQVVSEGATLMTHAGEVLGTPAYIAPEQAMGNALTPAADIYSAGTVLYELLCGELPYDRTRGAVSMMRQRIFNDPRPLPRVPDPLSTVVMRSLARDPQHRYRDAEAFAIDLSAAATAVFGQGWLERSAVPVHLAPRVSGAISQQLTRQPDLPTVVTPPIRATAQDSTRTLDPGDFRGKQLRPARELIQQPTGPSPLWPALAAAVALVAMVVVPFLAPKAQDHPSSPITIQGKALSGPVEVDLTKEFTVEGTIERPGTVKFDLNAAGIPFGSSIMQNVRPAADRTFRAEITPDPLMRWLAGGAATGSITVGDQPPVEFTLASSVHPMATAMGTGSLLLALFAVAYVESLMRALRRGYRRPAAPVAALLLGALFGGALWLFTCALSSREPAAGYGVGAAIAGGLAAAGFVLATAWAARRRVLAA</sequence>
<feature type="transmembrane region" description="Helical" evidence="8">
    <location>
        <begin position="483"/>
        <end position="505"/>
    </location>
</feature>
<dbReference type="InterPro" id="IPR008271">
    <property type="entry name" value="Ser/Thr_kinase_AS"/>
</dbReference>
<evidence type="ECO:0000256" key="5">
    <source>
        <dbReference type="ARBA" id="ARBA00022777"/>
    </source>
</evidence>
<dbReference type="OrthoDB" id="9801841at2"/>
<comment type="caution">
    <text evidence="10">The sequence shown here is derived from an EMBL/GenBank/DDBJ whole genome shotgun (WGS) entry which is preliminary data.</text>
</comment>